<gene>
    <name evidence="7" type="ORF">XELAEV_18012703mg</name>
</gene>
<keyword evidence="4" id="KW-0418">Kinase</keyword>
<dbReference type="Proteomes" id="UP000694892">
    <property type="component" value="Chromosome 2L"/>
</dbReference>
<evidence type="ECO:0000259" key="6">
    <source>
        <dbReference type="PROSITE" id="PS50011"/>
    </source>
</evidence>
<keyword evidence="1" id="KW-0723">Serine/threonine-protein kinase</keyword>
<dbReference type="PROSITE" id="PS50011">
    <property type="entry name" value="PROTEIN_KINASE_DOM"/>
    <property type="match status" value="1"/>
</dbReference>
<feature type="domain" description="Protein kinase" evidence="6">
    <location>
        <begin position="1"/>
        <end position="153"/>
    </location>
</feature>
<evidence type="ECO:0000256" key="5">
    <source>
        <dbReference type="ARBA" id="ARBA00022840"/>
    </source>
</evidence>
<accession>A0A974DN57</accession>
<keyword evidence="2" id="KW-0808">Transferase</keyword>
<dbReference type="InterPro" id="IPR011009">
    <property type="entry name" value="Kinase-like_dom_sf"/>
</dbReference>
<dbReference type="Gene3D" id="1.10.510.10">
    <property type="entry name" value="Transferase(Phosphotransferase) domain 1"/>
    <property type="match status" value="1"/>
</dbReference>
<protein>
    <recommendedName>
        <fullName evidence="6">Protein kinase domain-containing protein</fullName>
    </recommendedName>
</protein>
<evidence type="ECO:0000256" key="4">
    <source>
        <dbReference type="ARBA" id="ARBA00022777"/>
    </source>
</evidence>
<dbReference type="Pfam" id="PF00069">
    <property type="entry name" value="Pkinase"/>
    <property type="match status" value="1"/>
</dbReference>
<dbReference type="AlphaFoldDB" id="A0A974DN57"/>
<reference evidence="8" key="1">
    <citation type="journal article" date="2016" name="Nature">
        <title>Genome evolution in the allotetraploid frog Xenopus laevis.</title>
        <authorList>
            <person name="Session A.M."/>
            <person name="Uno Y."/>
            <person name="Kwon T."/>
            <person name="Chapman J.A."/>
            <person name="Toyoda A."/>
            <person name="Takahashi S."/>
            <person name="Fukui A."/>
            <person name="Hikosaka A."/>
            <person name="Suzuki A."/>
            <person name="Kondo M."/>
            <person name="van Heeringen S.J."/>
            <person name="Quigley I."/>
            <person name="Heinz S."/>
            <person name="Ogino H."/>
            <person name="Ochi H."/>
            <person name="Hellsten U."/>
            <person name="Lyons J.B."/>
            <person name="Simakov O."/>
            <person name="Putnam N."/>
            <person name="Stites J."/>
            <person name="Kuroki Y."/>
            <person name="Tanaka T."/>
            <person name="Michiue T."/>
            <person name="Watanabe M."/>
            <person name="Bogdanovic O."/>
            <person name="Lister R."/>
            <person name="Georgiou G."/>
            <person name="Paranjpe S.S."/>
            <person name="van Kruijsbergen I."/>
            <person name="Shu S."/>
            <person name="Carlson J."/>
            <person name="Kinoshita T."/>
            <person name="Ohta Y."/>
            <person name="Mawaribuchi S."/>
            <person name="Jenkins J."/>
            <person name="Grimwood J."/>
            <person name="Schmutz J."/>
            <person name="Mitros T."/>
            <person name="Mozaffari S.V."/>
            <person name="Suzuki Y."/>
            <person name="Haramoto Y."/>
            <person name="Yamamoto T.S."/>
            <person name="Takagi C."/>
            <person name="Heald R."/>
            <person name="Miller K."/>
            <person name="Haudenschild C."/>
            <person name="Kitzman J."/>
            <person name="Nakayama T."/>
            <person name="Izutsu Y."/>
            <person name="Robert J."/>
            <person name="Fortriede J."/>
            <person name="Burns K."/>
            <person name="Lotay V."/>
            <person name="Karimi K."/>
            <person name="Yasuoka Y."/>
            <person name="Dichmann D.S."/>
            <person name="Flajnik M.F."/>
            <person name="Houston D.W."/>
            <person name="Shendure J."/>
            <person name="DuPasquier L."/>
            <person name="Vize P.D."/>
            <person name="Zorn A.M."/>
            <person name="Ito M."/>
            <person name="Marcotte E.M."/>
            <person name="Wallingford J.B."/>
            <person name="Ito Y."/>
            <person name="Asashima M."/>
            <person name="Ueno N."/>
            <person name="Matsuda Y."/>
            <person name="Veenstra G.J."/>
            <person name="Fujiyama A."/>
            <person name="Harland R.M."/>
            <person name="Taira M."/>
            <person name="Rokhsar D.S."/>
        </authorList>
    </citation>
    <scope>NUCLEOTIDE SEQUENCE [LARGE SCALE GENOMIC DNA]</scope>
    <source>
        <strain evidence="8">J</strain>
    </source>
</reference>
<dbReference type="EMBL" id="CM004468">
    <property type="protein sequence ID" value="OCT95018.1"/>
    <property type="molecule type" value="Genomic_DNA"/>
</dbReference>
<organism evidence="7 8">
    <name type="scientific">Xenopus laevis</name>
    <name type="common">African clawed frog</name>
    <dbReference type="NCBI Taxonomy" id="8355"/>
    <lineage>
        <taxon>Eukaryota</taxon>
        <taxon>Metazoa</taxon>
        <taxon>Chordata</taxon>
        <taxon>Craniata</taxon>
        <taxon>Vertebrata</taxon>
        <taxon>Euteleostomi</taxon>
        <taxon>Amphibia</taxon>
        <taxon>Batrachia</taxon>
        <taxon>Anura</taxon>
        <taxon>Pipoidea</taxon>
        <taxon>Pipidae</taxon>
        <taxon>Xenopodinae</taxon>
        <taxon>Xenopus</taxon>
        <taxon>Xenopus</taxon>
    </lineage>
</organism>
<evidence type="ECO:0000313" key="7">
    <source>
        <dbReference type="EMBL" id="OCT95018.1"/>
    </source>
</evidence>
<dbReference type="InterPro" id="IPR000719">
    <property type="entry name" value="Prot_kinase_dom"/>
</dbReference>
<evidence type="ECO:0000256" key="3">
    <source>
        <dbReference type="ARBA" id="ARBA00022741"/>
    </source>
</evidence>
<keyword evidence="3" id="KW-0547">Nucleotide-binding</keyword>
<dbReference type="GO" id="GO:0004674">
    <property type="term" value="F:protein serine/threonine kinase activity"/>
    <property type="evidence" value="ECO:0007669"/>
    <property type="project" value="UniProtKB-KW"/>
</dbReference>
<dbReference type="GO" id="GO:0005524">
    <property type="term" value="F:ATP binding"/>
    <property type="evidence" value="ECO:0007669"/>
    <property type="project" value="UniProtKB-KW"/>
</dbReference>
<evidence type="ECO:0000313" key="8">
    <source>
        <dbReference type="Proteomes" id="UP000694892"/>
    </source>
</evidence>
<name>A0A974DN57_XENLA</name>
<evidence type="ECO:0000256" key="2">
    <source>
        <dbReference type="ARBA" id="ARBA00022679"/>
    </source>
</evidence>
<proteinExistence type="predicted"/>
<evidence type="ECO:0000256" key="1">
    <source>
        <dbReference type="ARBA" id="ARBA00022527"/>
    </source>
</evidence>
<dbReference type="SUPFAM" id="SSF56112">
    <property type="entry name" value="Protein kinase-like (PK-like)"/>
    <property type="match status" value="1"/>
</dbReference>
<dbReference type="PANTHER" id="PTHR24351">
    <property type="entry name" value="RIBOSOMAL PROTEIN S6 KINASE"/>
    <property type="match status" value="1"/>
</dbReference>
<sequence length="156" mass="17227">MVIGLQFLHSNSARSSVSKCLFVLGGHIKICDLGIAAEGIFHGKTTSRCAGYPGYRTPEIMINSYKGFSDEGASMYEMATGKLPFSPSGSNLMQFYTIKTTTPNYPQSLSQEMLDLLPKLSADNFIEISPGFSADSSRREKVEDLSYVDSSWNWQE</sequence>
<keyword evidence="5" id="KW-0067">ATP-binding</keyword>